<dbReference type="STRING" id="1914305.BLW93_00430"/>
<evidence type="ECO:0000256" key="5">
    <source>
        <dbReference type="ARBA" id="ARBA00022598"/>
    </source>
</evidence>
<keyword evidence="13" id="KW-0276">Fatty acid metabolism</keyword>
<dbReference type="GO" id="GO:0006633">
    <property type="term" value="P:fatty acid biosynthetic process"/>
    <property type="evidence" value="ECO:0007669"/>
    <property type="project" value="UniProtKB-KW"/>
</dbReference>
<dbReference type="FunFam" id="3.30.1490.20:FF:000003">
    <property type="entry name" value="acetyl-CoA carboxylase isoform X1"/>
    <property type="match status" value="1"/>
</dbReference>
<dbReference type="InterPro" id="IPR005479">
    <property type="entry name" value="CPAse_ATP-bd"/>
</dbReference>
<feature type="domain" description="ATP-grasp" evidence="14">
    <location>
        <begin position="120"/>
        <end position="316"/>
    </location>
</feature>
<dbReference type="InterPro" id="IPR016185">
    <property type="entry name" value="PreATP-grasp_dom_sf"/>
</dbReference>
<dbReference type="PROSITE" id="PS50979">
    <property type="entry name" value="BC"/>
    <property type="match status" value="1"/>
</dbReference>
<organism evidence="16 17">
    <name type="scientific">Desulfurobacterium indicum</name>
    <dbReference type="NCBI Taxonomy" id="1914305"/>
    <lineage>
        <taxon>Bacteria</taxon>
        <taxon>Pseudomonadati</taxon>
        <taxon>Aquificota</taxon>
        <taxon>Aquificia</taxon>
        <taxon>Desulfurobacteriales</taxon>
        <taxon>Desulfurobacteriaceae</taxon>
        <taxon>Desulfurobacterium</taxon>
    </lineage>
</organism>
<evidence type="ECO:0000256" key="10">
    <source>
        <dbReference type="ARBA" id="ARBA00023267"/>
    </source>
</evidence>
<evidence type="ECO:0000256" key="12">
    <source>
        <dbReference type="PROSITE-ProRule" id="PRU00409"/>
    </source>
</evidence>
<keyword evidence="6" id="KW-0479">Metal-binding</keyword>
<keyword evidence="13" id="KW-0275">Fatty acid biosynthesis</keyword>
<dbReference type="Gene3D" id="3.30.470.20">
    <property type="entry name" value="ATP-grasp fold, B domain"/>
    <property type="match status" value="1"/>
</dbReference>
<keyword evidence="8 12" id="KW-0067">ATP-binding</keyword>
<keyword evidence="13" id="KW-0443">Lipid metabolism</keyword>
<evidence type="ECO:0000256" key="2">
    <source>
        <dbReference type="ARBA" id="ARBA00004956"/>
    </source>
</evidence>
<dbReference type="NCBIfam" id="TIGR00514">
    <property type="entry name" value="accC"/>
    <property type="match status" value="1"/>
</dbReference>
<keyword evidence="10 13" id="KW-0092">Biotin</keyword>
<evidence type="ECO:0000256" key="3">
    <source>
        <dbReference type="ARBA" id="ARBA00011750"/>
    </source>
</evidence>
<keyword evidence="9" id="KW-0460">Magnesium</keyword>
<comment type="subunit">
    <text evidence="3 13">Acetyl-CoA carboxylase is a heterohexamer of biotin carboxyl carrier protein, biotin carboxylase and the two subunits of carboxyl transferase in a 2:2 complex.</text>
</comment>
<protein>
    <recommendedName>
        <fullName evidence="4 13">Biotin carboxylase</fullName>
        <ecNumber evidence="4 13">6.3.4.14</ecNumber>
    </recommendedName>
    <alternativeName>
        <fullName evidence="13">Acetyl-coenzyme A carboxylase biotin carboxylase subunit A</fullName>
    </alternativeName>
</protein>
<dbReference type="InterPro" id="IPR011764">
    <property type="entry name" value="Biotin_carboxylation_dom"/>
</dbReference>
<dbReference type="InterPro" id="IPR005481">
    <property type="entry name" value="BC-like_N"/>
</dbReference>
<keyword evidence="5 13" id="KW-0436">Ligase</keyword>
<comment type="caution">
    <text evidence="16">The sequence shown here is derived from an EMBL/GenBank/DDBJ whole genome shotgun (WGS) entry which is preliminary data.</text>
</comment>
<evidence type="ECO:0000256" key="6">
    <source>
        <dbReference type="ARBA" id="ARBA00022723"/>
    </source>
</evidence>
<dbReference type="Pfam" id="PF02785">
    <property type="entry name" value="Biotin_carb_C"/>
    <property type="match status" value="1"/>
</dbReference>
<keyword evidence="7 12" id="KW-0547">Nucleotide-binding</keyword>
<dbReference type="SMART" id="SM00878">
    <property type="entry name" value="Biotin_carb_C"/>
    <property type="match status" value="1"/>
</dbReference>
<dbReference type="InterPro" id="IPR011054">
    <property type="entry name" value="Rudment_hybrid_motif"/>
</dbReference>
<dbReference type="SMART" id="SM01209">
    <property type="entry name" value="GARS_A"/>
    <property type="match status" value="1"/>
</dbReference>
<reference evidence="16 17" key="1">
    <citation type="submission" date="2016-10" db="EMBL/GenBank/DDBJ databases">
        <title>Genome sequence of a sulfur-reducing bacterium Desulfurobacterium indicum K6013.</title>
        <authorList>
            <person name="Cao J."/>
            <person name="Shao Z."/>
            <person name="Alain K."/>
            <person name="Jebbar M."/>
        </authorList>
    </citation>
    <scope>NUCLEOTIDE SEQUENCE [LARGE SCALE GENOMIC DNA]</scope>
    <source>
        <strain evidence="16 17">K6013</strain>
    </source>
</reference>
<evidence type="ECO:0000256" key="1">
    <source>
        <dbReference type="ARBA" id="ARBA00003761"/>
    </source>
</evidence>
<dbReference type="SUPFAM" id="SSF51246">
    <property type="entry name" value="Rudiment single hybrid motif"/>
    <property type="match status" value="1"/>
</dbReference>
<dbReference type="OrthoDB" id="9807469at2"/>
<dbReference type="InterPro" id="IPR051602">
    <property type="entry name" value="ACC_Biotin_Carboxylase"/>
</dbReference>
<dbReference type="AlphaFoldDB" id="A0A1R1MNN2"/>
<dbReference type="GO" id="GO:0046872">
    <property type="term" value="F:metal ion binding"/>
    <property type="evidence" value="ECO:0007669"/>
    <property type="project" value="UniProtKB-KW"/>
</dbReference>
<dbReference type="PROSITE" id="PS50975">
    <property type="entry name" value="ATP_GRASP"/>
    <property type="match status" value="1"/>
</dbReference>
<dbReference type="InterPro" id="IPR005482">
    <property type="entry name" value="Biotin_COase_C"/>
</dbReference>
<dbReference type="GO" id="GO:0005524">
    <property type="term" value="F:ATP binding"/>
    <property type="evidence" value="ECO:0007669"/>
    <property type="project" value="UniProtKB-UniRule"/>
</dbReference>
<evidence type="ECO:0000256" key="13">
    <source>
        <dbReference type="RuleBase" id="RU365063"/>
    </source>
</evidence>
<proteinExistence type="predicted"/>
<evidence type="ECO:0000256" key="4">
    <source>
        <dbReference type="ARBA" id="ARBA00013263"/>
    </source>
</evidence>
<keyword evidence="13" id="KW-0444">Lipid biosynthesis</keyword>
<dbReference type="PROSITE" id="PS00867">
    <property type="entry name" value="CPSASE_2"/>
    <property type="match status" value="1"/>
</dbReference>
<feature type="domain" description="Biotin carboxylation" evidence="15">
    <location>
        <begin position="1"/>
        <end position="444"/>
    </location>
</feature>
<evidence type="ECO:0000256" key="7">
    <source>
        <dbReference type="ARBA" id="ARBA00022741"/>
    </source>
</evidence>
<dbReference type="RefSeq" id="WP_076712136.1">
    <property type="nucleotide sequence ID" value="NZ_MOEN01000001.1"/>
</dbReference>
<dbReference type="EC" id="6.3.4.14" evidence="4 13"/>
<dbReference type="Pfam" id="PF02786">
    <property type="entry name" value="CPSase_L_D2"/>
    <property type="match status" value="1"/>
</dbReference>
<dbReference type="PANTHER" id="PTHR48095:SF2">
    <property type="entry name" value="BIOTIN CARBOXYLASE, CHLOROPLASTIC"/>
    <property type="match status" value="1"/>
</dbReference>
<dbReference type="SUPFAM" id="SSF56059">
    <property type="entry name" value="Glutathione synthetase ATP-binding domain-like"/>
    <property type="match status" value="1"/>
</dbReference>
<evidence type="ECO:0000256" key="9">
    <source>
        <dbReference type="ARBA" id="ARBA00022842"/>
    </source>
</evidence>
<dbReference type="Proteomes" id="UP000187408">
    <property type="component" value="Unassembled WGS sequence"/>
</dbReference>
<comment type="catalytic activity">
    <reaction evidence="11 13">
        <text>N(6)-biotinyl-L-lysyl-[protein] + hydrogencarbonate + ATP = N(6)-carboxybiotinyl-L-lysyl-[protein] + ADP + phosphate + H(+)</text>
        <dbReference type="Rhea" id="RHEA:13501"/>
        <dbReference type="Rhea" id="RHEA-COMP:10505"/>
        <dbReference type="Rhea" id="RHEA-COMP:10506"/>
        <dbReference type="ChEBI" id="CHEBI:15378"/>
        <dbReference type="ChEBI" id="CHEBI:17544"/>
        <dbReference type="ChEBI" id="CHEBI:30616"/>
        <dbReference type="ChEBI" id="CHEBI:43474"/>
        <dbReference type="ChEBI" id="CHEBI:83144"/>
        <dbReference type="ChEBI" id="CHEBI:83145"/>
        <dbReference type="ChEBI" id="CHEBI:456216"/>
        <dbReference type="EC" id="6.3.4.14"/>
    </reaction>
</comment>
<evidence type="ECO:0000259" key="14">
    <source>
        <dbReference type="PROSITE" id="PS50975"/>
    </source>
</evidence>
<dbReference type="PANTHER" id="PTHR48095">
    <property type="entry name" value="PYRUVATE CARBOXYLASE SUBUNIT A"/>
    <property type="match status" value="1"/>
</dbReference>
<sequence>MFKKILIANRGEIAVRIIRTCKELGIKTVAVYSTADKDSLPVFLADEAICIGSERPAASYLNIPAIISAAEVSGADAIHPGYGFLSENPGFAEVCRACGVEFIGPSSETMVAMGDKAQARAIAQKAGIPVVPGSEAMKDPAKVLEFARKIGFPVLVKAAHGGGGRGMRVVETEEGAEETIRTAMTEAEAAFGNGEVYVEKLILNPRHIEIQLIADKYGNVTIFGERECSLQRRHQKVLEESPSPFVDETLREKLYEAARKLALAIKYEGAGTVEFLVDKDKNFYFIEMNTRIQVEHPVSEMVTGKDLIALQIKAAEGEKLEMADPKLNGHAIEFRINAEDYKRNFRPSPGKIEKLLLPGGFGVRIDTHVYEGYSIPPYYDSLIAKLIVHGETREETIIRGKRALSEFFIEGNLKTTIPFHLKLVEDEDFVKGNLDTKILEDKILDKIVSN</sequence>
<dbReference type="InterPro" id="IPR011761">
    <property type="entry name" value="ATP-grasp"/>
</dbReference>
<comment type="pathway">
    <text evidence="2 13">Lipid metabolism; malonyl-CoA biosynthesis; malonyl-CoA from acetyl-CoA: step 1/1.</text>
</comment>
<dbReference type="GO" id="GO:0004075">
    <property type="term" value="F:biotin carboxylase activity"/>
    <property type="evidence" value="ECO:0007669"/>
    <property type="project" value="UniProtKB-EC"/>
</dbReference>
<dbReference type="EMBL" id="MOEN01000001">
    <property type="protein sequence ID" value="OMH41386.1"/>
    <property type="molecule type" value="Genomic_DNA"/>
</dbReference>
<comment type="function">
    <text evidence="1 13">This protein is a component of the acetyl coenzyme A carboxylase complex; first, biotin carboxylase catalyzes the carboxylation of the carrier protein and then the transcarboxylase transfers the carboxyl group to form malonyl-CoA.</text>
</comment>
<dbReference type="InterPro" id="IPR004549">
    <property type="entry name" value="Acetyl_CoA_COase_biotin_COase"/>
</dbReference>
<evidence type="ECO:0000313" key="16">
    <source>
        <dbReference type="EMBL" id="OMH41386.1"/>
    </source>
</evidence>
<keyword evidence="17" id="KW-1185">Reference proteome</keyword>
<evidence type="ECO:0000256" key="8">
    <source>
        <dbReference type="ARBA" id="ARBA00022840"/>
    </source>
</evidence>
<evidence type="ECO:0000259" key="15">
    <source>
        <dbReference type="PROSITE" id="PS50979"/>
    </source>
</evidence>
<gene>
    <name evidence="16" type="ORF">BLW93_00430</name>
</gene>
<dbReference type="PROSITE" id="PS00866">
    <property type="entry name" value="CPSASE_1"/>
    <property type="match status" value="1"/>
</dbReference>
<evidence type="ECO:0000313" key="17">
    <source>
        <dbReference type="Proteomes" id="UP000187408"/>
    </source>
</evidence>
<evidence type="ECO:0000256" key="11">
    <source>
        <dbReference type="ARBA" id="ARBA00048600"/>
    </source>
</evidence>
<name>A0A1R1MNN2_9BACT</name>
<dbReference type="NCBIfam" id="NF006367">
    <property type="entry name" value="PRK08591.1"/>
    <property type="match status" value="1"/>
</dbReference>
<dbReference type="Pfam" id="PF00289">
    <property type="entry name" value="Biotin_carb_N"/>
    <property type="match status" value="1"/>
</dbReference>
<accession>A0A1R1MNN2</accession>
<dbReference type="SUPFAM" id="SSF52440">
    <property type="entry name" value="PreATP-grasp domain"/>
    <property type="match status" value="1"/>
</dbReference>
<dbReference type="FunFam" id="3.40.50.20:FF:000010">
    <property type="entry name" value="Propionyl-CoA carboxylase subunit alpha"/>
    <property type="match status" value="1"/>
</dbReference>